<protein>
    <submittedName>
        <fullName evidence="4">Uncharacterized protein</fullName>
    </submittedName>
</protein>
<name>A0A3T0T107_9MICO</name>
<dbReference type="Pfam" id="PF25837">
    <property type="entry name" value="Apionate_lact_N"/>
    <property type="match status" value="1"/>
</dbReference>
<accession>A0A3T0T107</accession>
<dbReference type="Pfam" id="PF25838">
    <property type="entry name" value="Apionate_lact_M"/>
    <property type="match status" value="1"/>
</dbReference>
<feature type="domain" description="D-apionate lactonase N-terminal" evidence="2">
    <location>
        <begin position="20"/>
        <end position="230"/>
    </location>
</feature>
<gene>
    <name evidence="4" type="ORF">C1I64_09370</name>
</gene>
<evidence type="ECO:0000259" key="2">
    <source>
        <dbReference type="Pfam" id="PF25837"/>
    </source>
</evidence>
<feature type="domain" description="D-apionate lactonase TIM barrel" evidence="3">
    <location>
        <begin position="269"/>
        <end position="527"/>
    </location>
</feature>
<dbReference type="RefSeq" id="WP_127887011.1">
    <property type="nucleotide sequence ID" value="NZ_CP028137.1"/>
</dbReference>
<dbReference type="AlphaFoldDB" id="A0A3T0T107"/>
<reference evidence="4 5" key="1">
    <citation type="submission" date="2018-03" db="EMBL/GenBank/DDBJ databases">
        <title>Bacteriophage NCPPB3778 and a type I-E CRISPR drive the evolution of the US Biological Select Agent, Rathayibacter toxicus.</title>
        <authorList>
            <person name="Davis E.W.II."/>
            <person name="Tabima J.F."/>
            <person name="Weisberg A.J."/>
            <person name="Dantas Lopes L."/>
            <person name="Wiseman M.S."/>
            <person name="Wiseman M.S."/>
            <person name="Pupko T."/>
            <person name="Belcher M.S."/>
            <person name="Sechler A.J."/>
            <person name="Tancos M.A."/>
            <person name="Schroeder B.K."/>
            <person name="Murray T.D."/>
            <person name="Luster D.G."/>
            <person name="Schneider W.L."/>
            <person name="Rogers E."/>
            <person name="Andreote F.D."/>
            <person name="Grunwald N.J."/>
            <person name="Putnam M.L."/>
            <person name="Chang J.H."/>
        </authorList>
    </citation>
    <scope>NUCLEOTIDE SEQUENCE [LARGE SCALE GENOMIC DNA]</scope>
    <source>
        <strain evidence="4 5">DSM 15932</strain>
    </source>
</reference>
<dbReference type="KEGG" id="rfs:C1I64_09370"/>
<feature type="region of interest" description="Disordered" evidence="1">
    <location>
        <begin position="232"/>
        <end position="265"/>
    </location>
</feature>
<organism evidence="4 5">
    <name type="scientific">Rathayibacter festucae DSM 15932</name>
    <dbReference type="NCBI Taxonomy" id="1328866"/>
    <lineage>
        <taxon>Bacteria</taxon>
        <taxon>Bacillati</taxon>
        <taxon>Actinomycetota</taxon>
        <taxon>Actinomycetes</taxon>
        <taxon>Micrococcales</taxon>
        <taxon>Microbacteriaceae</taxon>
        <taxon>Rathayibacter</taxon>
    </lineage>
</organism>
<evidence type="ECO:0000313" key="4">
    <source>
        <dbReference type="EMBL" id="AZZ52240.1"/>
    </source>
</evidence>
<dbReference type="Proteomes" id="UP000285317">
    <property type="component" value="Chromosome"/>
</dbReference>
<evidence type="ECO:0000256" key="1">
    <source>
        <dbReference type="SAM" id="MobiDB-lite"/>
    </source>
</evidence>
<dbReference type="EMBL" id="CP028137">
    <property type="protein sequence ID" value="AZZ52240.1"/>
    <property type="molecule type" value="Genomic_DNA"/>
</dbReference>
<evidence type="ECO:0000313" key="5">
    <source>
        <dbReference type="Proteomes" id="UP000285317"/>
    </source>
</evidence>
<dbReference type="InterPro" id="IPR058787">
    <property type="entry name" value="ApnL_M"/>
</dbReference>
<feature type="compositionally biased region" description="Polar residues" evidence="1">
    <location>
        <begin position="238"/>
        <end position="249"/>
    </location>
</feature>
<proteinExistence type="predicted"/>
<sequence>MPAIEISPAAPTVPAGLLQTAERDARTVRSGPWSLRYSDGRLDDLCFGAARILRGVRFVVRDEDWGTFATVRAALDIEGGTLVVEGESAQGEARVAWTLRADFSGDSLTIALEARASTPFLRNRLGLIVLHGTESAGAPVEARHPGGTADRLAFPERIAPHQPAQDLAGLAWSADGVPVELTLEGDVFETEDQRNWTDASFKTYSTPLSLPFPVPVAAGEIVRQSLRIDCGGAPPTVTRESPASPSVLRTGSAGHPLPEIRTSAASAPADLRSDVRPALDLLVECDVRWAGWRRALRRALEDAGGRPIDLRIVASGPDDVSAVLDEFGDAPLARLGVFAARGHRSTPELLEAARRAAAERGAEVVGGVRSHFTELNRGADALAHVDAPLAFSITPFMHDRSGHQLVESLAVQRTVVRDATALAQGRRLHIGPVTLGARMNAVSTSPFDPGAADIDRSGYGPQIVPGADDVRQHAPELAAWVVGSLDALAAPGVASLAYFEQWGPRGVAAAAGVTAAGAVLQWAAALTGTPRLDVDAPGLVALGAVAADGRVVLLGNPGGVAVAVDPTGIERWEAAGEAVGEPFVLEPGGAARVLLTP</sequence>
<dbReference type="InterPro" id="IPR058788">
    <property type="entry name" value="ApnL_N"/>
</dbReference>
<evidence type="ECO:0000259" key="3">
    <source>
        <dbReference type="Pfam" id="PF25838"/>
    </source>
</evidence>